<name>A0A137PGM6_CONC2</name>
<sequence length="275" mass="31070">MPKFQKRQSPRIKSTPTKKEISTPTKKTASIKKTRFTVSPILEEKSSTPKKRQVKTPTKNARKEHISFTDIDITPVKVSSTKNILDQFFLIEAQVKNQIDQVEEPSRELNDLSFIRNSFKPNKNGKDIISSTPAKPGAGKDFEEFLKSIDNDISGISDSINPSNVGIDIENSKKDSTVNKRSSARLRSQSKVQDDPATTKKAKLSKSTASPLKSRNVNKTQKRQASKASTDDNPIKKRPGRPSKKIDNEKAELLQKQRDDLYKRLENFKFTEEIL</sequence>
<proteinExistence type="predicted"/>
<evidence type="ECO:0000313" key="2">
    <source>
        <dbReference type="EMBL" id="KXN74159.1"/>
    </source>
</evidence>
<reference evidence="2 3" key="1">
    <citation type="journal article" date="2015" name="Genome Biol. Evol.">
        <title>Phylogenomic analyses indicate that early fungi evolved digesting cell walls of algal ancestors of land plants.</title>
        <authorList>
            <person name="Chang Y."/>
            <person name="Wang S."/>
            <person name="Sekimoto S."/>
            <person name="Aerts A.L."/>
            <person name="Choi C."/>
            <person name="Clum A."/>
            <person name="LaButti K.M."/>
            <person name="Lindquist E.A."/>
            <person name="Yee Ngan C."/>
            <person name="Ohm R.A."/>
            <person name="Salamov A.A."/>
            <person name="Grigoriev I.V."/>
            <person name="Spatafora J.W."/>
            <person name="Berbee M.L."/>
        </authorList>
    </citation>
    <scope>NUCLEOTIDE SEQUENCE [LARGE SCALE GENOMIC DNA]</scope>
    <source>
        <strain evidence="2 3">NRRL 28638</strain>
    </source>
</reference>
<organism evidence="2 3">
    <name type="scientific">Conidiobolus coronatus (strain ATCC 28846 / CBS 209.66 / NRRL 28638)</name>
    <name type="common">Delacroixia coronata</name>
    <dbReference type="NCBI Taxonomy" id="796925"/>
    <lineage>
        <taxon>Eukaryota</taxon>
        <taxon>Fungi</taxon>
        <taxon>Fungi incertae sedis</taxon>
        <taxon>Zoopagomycota</taxon>
        <taxon>Entomophthoromycotina</taxon>
        <taxon>Entomophthoromycetes</taxon>
        <taxon>Entomophthorales</taxon>
        <taxon>Ancylistaceae</taxon>
        <taxon>Conidiobolus</taxon>
    </lineage>
</organism>
<protein>
    <submittedName>
        <fullName evidence="2">Uncharacterized protein</fullName>
    </submittedName>
</protein>
<gene>
    <name evidence="2" type="ORF">CONCODRAFT_77013</name>
</gene>
<accession>A0A137PGM6</accession>
<feature type="compositionally biased region" description="Low complexity" evidence="1">
    <location>
        <begin position="205"/>
        <end position="214"/>
    </location>
</feature>
<keyword evidence="3" id="KW-1185">Reference proteome</keyword>
<feature type="region of interest" description="Disordered" evidence="1">
    <location>
        <begin position="157"/>
        <end position="252"/>
    </location>
</feature>
<dbReference type="AlphaFoldDB" id="A0A137PGM6"/>
<feature type="region of interest" description="Disordered" evidence="1">
    <location>
        <begin position="1"/>
        <end position="62"/>
    </location>
</feature>
<feature type="compositionally biased region" description="Basic residues" evidence="1">
    <location>
        <begin position="1"/>
        <end position="10"/>
    </location>
</feature>
<feature type="compositionally biased region" description="Polar residues" evidence="1">
    <location>
        <begin position="179"/>
        <end position="191"/>
    </location>
</feature>
<evidence type="ECO:0000256" key="1">
    <source>
        <dbReference type="SAM" id="MobiDB-lite"/>
    </source>
</evidence>
<evidence type="ECO:0000313" key="3">
    <source>
        <dbReference type="Proteomes" id="UP000070444"/>
    </source>
</evidence>
<dbReference type="Proteomes" id="UP000070444">
    <property type="component" value="Unassembled WGS sequence"/>
</dbReference>
<dbReference type="EMBL" id="KQ964427">
    <property type="protein sequence ID" value="KXN74159.1"/>
    <property type="molecule type" value="Genomic_DNA"/>
</dbReference>